<feature type="compositionally biased region" description="Low complexity" evidence="1">
    <location>
        <begin position="263"/>
        <end position="286"/>
    </location>
</feature>
<feature type="compositionally biased region" description="Low complexity" evidence="1">
    <location>
        <begin position="40"/>
        <end position="49"/>
    </location>
</feature>
<sequence>MTLSADAAPYQPHNHHHTVSNHGAEIAKPQPATAPPSPTQPASQPQRPRFVVQDSRLAAGVDAGKRRAQLEAKARSDEWLRSQQEAIAHHRATRLREFTDANETAVVTATPIDIRLRCLLAEARRYERARVAERHADEPRDLRRQRERHIDAAYTNLLEDVKRRCGVIAAHNPEAVHQHNLGNEAIGCFSSMLPWSEGVVTVDIEPSSASSVGTEPPAGTPAGSPVAELPPAATSVAAQPPRRLPHGLRPRTTPNHAAKRRSPAASPTAVTTTTTAERAASAPPAASYKWTVPQRLAVDNRKLAACTAARRKRLAAMAPPQPRSPTPVSCSPPTAMPC</sequence>
<evidence type="ECO:0000313" key="2">
    <source>
        <dbReference type="EMBL" id="CAD9112538.1"/>
    </source>
</evidence>
<feature type="region of interest" description="Disordered" evidence="1">
    <location>
        <begin position="1"/>
        <end position="49"/>
    </location>
</feature>
<reference evidence="3" key="1">
    <citation type="submission" date="2021-01" db="EMBL/GenBank/DDBJ databases">
        <authorList>
            <person name="Corre E."/>
            <person name="Pelletier E."/>
            <person name="Niang G."/>
            <person name="Scheremetjew M."/>
            <person name="Finn R."/>
            <person name="Kale V."/>
            <person name="Holt S."/>
            <person name="Cochrane G."/>
            <person name="Meng A."/>
            <person name="Brown T."/>
            <person name="Cohen L."/>
        </authorList>
    </citation>
    <scope>NUCLEOTIDE SEQUENCE</scope>
    <source>
        <strain evidence="3">CCAP 1951/1</strain>
    </source>
</reference>
<evidence type="ECO:0000256" key="1">
    <source>
        <dbReference type="SAM" id="MobiDB-lite"/>
    </source>
</evidence>
<feature type="region of interest" description="Disordered" evidence="1">
    <location>
        <begin position="314"/>
        <end position="338"/>
    </location>
</feature>
<evidence type="ECO:0000313" key="3">
    <source>
        <dbReference type="EMBL" id="CAD9112540.1"/>
    </source>
</evidence>
<proteinExistence type="predicted"/>
<dbReference type="EMBL" id="HBGF01019564">
    <property type="protein sequence ID" value="CAD9112538.1"/>
    <property type="molecule type" value="Transcribed_RNA"/>
</dbReference>
<organism evidence="3">
    <name type="scientific">Neobodo designis</name>
    <name type="common">Flagellated protozoan</name>
    <name type="synonym">Bodo designis</name>
    <dbReference type="NCBI Taxonomy" id="312471"/>
    <lineage>
        <taxon>Eukaryota</taxon>
        <taxon>Discoba</taxon>
        <taxon>Euglenozoa</taxon>
        <taxon>Kinetoplastea</taxon>
        <taxon>Metakinetoplastina</taxon>
        <taxon>Neobodonida</taxon>
        <taxon>Neobodo</taxon>
    </lineage>
</organism>
<protein>
    <submittedName>
        <fullName evidence="3">Uncharacterized protein</fullName>
    </submittedName>
</protein>
<gene>
    <name evidence="2" type="ORF">NDES1114_LOCUS12935</name>
    <name evidence="3" type="ORF">NDES1114_LOCUS12936</name>
</gene>
<accession>A0A6U4RNY2</accession>
<name>A0A6U4RNY2_NEODS</name>
<dbReference type="EMBL" id="HBGF01019565">
    <property type="protein sequence ID" value="CAD9112540.1"/>
    <property type="molecule type" value="Transcribed_RNA"/>
</dbReference>
<dbReference type="AlphaFoldDB" id="A0A6U4RNY2"/>
<feature type="region of interest" description="Disordered" evidence="1">
    <location>
        <begin position="206"/>
        <end position="286"/>
    </location>
</feature>